<evidence type="ECO:0000256" key="2">
    <source>
        <dbReference type="ARBA" id="ARBA00005417"/>
    </source>
</evidence>
<dbReference type="InterPro" id="IPR003593">
    <property type="entry name" value="AAA+_ATPase"/>
</dbReference>
<evidence type="ECO:0000313" key="9">
    <source>
        <dbReference type="EMBL" id="MTE14285.1"/>
    </source>
</evidence>
<dbReference type="AlphaFoldDB" id="A0A6I3L0R3"/>
<sequence length="317" mass="34672">MGVIEAHAVSKRYRGTLALDRLELDIPAGQIYGFLGPNGAGKTTTIRLLLGLHRPTQGTVRIAGRDAWTEPVAAHRHCAYVASEAMLWPALTGAETFEYLENLRGGCDRDYRDVLIERFDFDPHKKVRALSKGNRQKVQLVAAFATRAEILILDEPTSGLDPLMEAAFRETVGEARERGQTVFLSSHILSEVEALCDRIGILRAGRLIDEGTLAQLRHLSARTVEVNFAESGVDIAALRALGGVEVADYSDHHAVLQIRGSMGPLLSALTRLPVTTIDSREPSLEEIFLIHYHGRDDRGPSRTDAMPEGAALPGPSR</sequence>
<dbReference type="Proteomes" id="UP000432464">
    <property type="component" value="Unassembled WGS sequence"/>
</dbReference>
<dbReference type="Pfam" id="PF13732">
    <property type="entry name" value="DrrA1-3_C"/>
    <property type="match status" value="1"/>
</dbReference>
<dbReference type="GO" id="GO:0005524">
    <property type="term" value="F:ATP binding"/>
    <property type="evidence" value="ECO:0007669"/>
    <property type="project" value="UniProtKB-KW"/>
</dbReference>
<dbReference type="InterPro" id="IPR025302">
    <property type="entry name" value="DrrA1/2-like_C"/>
</dbReference>
<evidence type="ECO:0000256" key="7">
    <source>
        <dbReference type="SAM" id="MobiDB-lite"/>
    </source>
</evidence>
<dbReference type="InterPro" id="IPR017871">
    <property type="entry name" value="ABC_transporter-like_CS"/>
</dbReference>
<comment type="subcellular location">
    <subcellularLocation>
        <location evidence="1">Cell membrane</location>
        <topology evidence="1">Peripheral membrane protein</topology>
    </subcellularLocation>
</comment>
<dbReference type="CDD" id="cd03230">
    <property type="entry name" value="ABC_DR_subfamily_A"/>
    <property type="match status" value="1"/>
</dbReference>
<dbReference type="InterPro" id="IPR050763">
    <property type="entry name" value="ABC_transporter_ATP-binding"/>
</dbReference>
<keyword evidence="3" id="KW-0813">Transport</keyword>
<dbReference type="Gene3D" id="3.40.50.300">
    <property type="entry name" value="P-loop containing nucleotide triphosphate hydrolases"/>
    <property type="match status" value="1"/>
</dbReference>
<accession>A0A6I3L0R3</accession>
<dbReference type="SMART" id="SM00382">
    <property type="entry name" value="AAA"/>
    <property type="match status" value="1"/>
</dbReference>
<dbReference type="Pfam" id="PF00005">
    <property type="entry name" value="ABC_tran"/>
    <property type="match status" value="1"/>
</dbReference>
<dbReference type="InterPro" id="IPR003439">
    <property type="entry name" value="ABC_transporter-like_ATP-bd"/>
</dbReference>
<dbReference type="PROSITE" id="PS50893">
    <property type="entry name" value="ABC_TRANSPORTER_2"/>
    <property type="match status" value="1"/>
</dbReference>
<keyword evidence="5 9" id="KW-0067">ATP-binding</keyword>
<dbReference type="GO" id="GO:0005886">
    <property type="term" value="C:plasma membrane"/>
    <property type="evidence" value="ECO:0007669"/>
    <property type="project" value="UniProtKB-SubCell"/>
</dbReference>
<dbReference type="GO" id="GO:0016887">
    <property type="term" value="F:ATP hydrolysis activity"/>
    <property type="evidence" value="ECO:0007669"/>
    <property type="project" value="InterPro"/>
</dbReference>
<name>A0A6I3L0R3_9NOCA</name>
<evidence type="ECO:0000256" key="4">
    <source>
        <dbReference type="ARBA" id="ARBA00022741"/>
    </source>
</evidence>
<keyword evidence="4" id="KW-0547">Nucleotide-binding</keyword>
<evidence type="ECO:0000256" key="6">
    <source>
        <dbReference type="ARBA" id="ARBA00023251"/>
    </source>
</evidence>
<evidence type="ECO:0000256" key="1">
    <source>
        <dbReference type="ARBA" id="ARBA00004202"/>
    </source>
</evidence>
<feature type="region of interest" description="Disordered" evidence="7">
    <location>
        <begin position="298"/>
        <end position="317"/>
    </location>
</feature>
<dbReference type="PROSITE" id="PS00211">
    <property type="entry name" value="ABC_TRANSPORTER_1"/>
    <property type="match status" value="1"/>
</dbReference>
<evidence type="ECO:0000259" key="8">
    <source>
        <dbReference type="PROSITE" id="PS50893"/>
    </source>
</evidence>
<protein>
    <submittedName>
        <fullName evidence="9">ATP-binding cassette domain-containing protein</fullName>
    </submittedName>
</protein>
<evidence type="ECO:0000256" key="3">
    <source>
        <dbReference type="ARBA" id="ARBA00022448"/>
    </source>
</evidence>
<keyword evidence="6" id="KW-0046">Antibiotic resistance</keyword>
<dbReference type="EMBL" id="WMBB01000007">
    <property type="protein sequence ID" value="MTE14285.1"/>
    <property type="molecule type" value="Genomic_DNA"/>
</dbReference>
<dbReference type="SUPFAM" id="SSF52540">
    <property type="entry name" value="P-loop containing nucleoside triphosphate hydrolases"/>
    <property type="match status" value="1"/>
</dbReference>
<dbReference type="GO" id="GO:0046677">
    <property type="term" value="P:response to antibiotic"/>
    <property type="evidence" value="ECO:0007669"/>
    <property type="project" value="UniProtKB-KW"/>
</dbReference>
<organism evidence="9 10">
    <name type="scientific">Nocardia aurantiaca</name>
    <dbReference type="NCBI Taxonomy" id="2675850"/>
    <lineage>
        <taxon>Bacteria</taxon>
        <taxon>Bacillati</taxon>
        <taxon>Actinomycetota</taxon>
        <taxon>Actinomycetes</taxon>
        <taxon>Mycobacteriales</taxon>
        <taxon>Nocardiaceae</taxon>
        <taxon>Nocardia</taxon>
    </lineage>
</organism>
<evidence type="ECO:0000256" key="5">
    <source>
        <dbReference type="ARBA" id="ARBA00022840"/>
    </source>
</evidence>
<comment type="caution">
    <text evidence="9">The sequence shown here is derived from an EMBL/GenBank/DDBJ whole genome shotgun (WGS) entry which is preliminary data.</text>
</comment>
<dbReference type="PANTHER" id="PTHR42711">
    <property type="entry name" value="ABC TRANSPORTER ATP-BINDING PROTEIN"/>
    <property type="match status" value="1"/>
</dbReference>
<evidence type="ECO:0000313" key="10">
    <source>
        <dbReference type="Proteomes" id="UP000432464"/>
    </source>
</evidence>
<keyword evidence="10" id="KW-1185">Reference proteome</keyword>
<dbReference type="RefSeq" id="WP_154788747.1">
    <property type="nucleotide sequence ID" value="NZ_WMBB01000007.1"/>
</dbReference>
<dbReference type="PANTHER" id="PTHR42711:SF5">
    <property type="entry name" value="ABC TRANSPORTER ATP-BINDING PROTEIN NATA"/>
    <property type="match status" value="1"/>
</dbReference>
<dbReference type="InterPro" id="IPR027417">
    <property type="entry name" value="P-loop_NTPase"/>
</dbReference>
<comment type="similarity">
    <text evidence="2">Belongs to the ABC transporter superfamily.</text>
</comment>
<gene>
    <name evidence="9" type="ORF">GLP40_16130</name>
</gene>
<feature type="domain" description="ABC transporter" evidence="8">
    <location>
        <begin position="4"/>
        <end position="229"/>
    </location>
</feature>
<proteinExistence type="inferred from homology"/>
<reference evidence="9 10" key="1">
    <citation type="submission" date="2019-11" db="EMBL/GenBank/DDBJ databases">
        <title>Nocardia sp. nov. CT2-14 isolated from soil.</title>
        <authorList>
            <person name="Kanchanasin P."/>
            <person name="Tanasupawat S."/>
            <person name="Yuki M."/>
            <person name="Kudo T."/>
        </authorList>
    </citation>
    <scope>NUCLEOTIDE SEQUENCE [LARGE SCALE GENOMIC DNA]</scope>
    <source>
        <strain evidence="9 10">CT2-14</strain>
    </source>
</reference>